<dbReference type="Gene3D" id="1.20.1280.50">
    <property type="match status" value="1"/>
</dbReference>
<evidence type="ECO:0000259" key="2">
    <source>
        <dbReference type="SMART" id="SM00256"/>
    </source>
</evidence>
<dbReference type="InterPro" id="IPR036047">
    <property type="entry name" value="F-box-like_dom_sf"/>
</dbReference>
<dbReference type="EMBL" id="BMAR01000064">
    <property type="protein sequence ID" value="GFR52425.1"/>
    <property type="molecule type" value="Genomic_DNA"/>
</dbReference>
<reference evidence="3 4" key="1">
    <citation type="journal article" date="2021" name="Sci. Rep.">
        <title>Genome sequencing of the multicellular alga Astrephomene provides insights into convergent evolution of germ-soma differentiation.</title>
        <authorList>
            <person name="Yamashita S."/>
            <person name="Yamamoto K."/>
            <person name="Matsuzaki R."/>
            <person name="Suzuki S."/>
            <person name="Yamaguchi H."/>
            <person name="Hirooka S."/>
            <person name="Minakuchi Y."/>
            <person name="Miyagishima S."/>
            <person name="Kawachi M."/>
            <person name="Toyoda A."/>
            <person name="Nozaki H."/>
        </authorList>
    </citation>
    <scope>NUCLEOTIDE SEQUENCE [LARGE SCALE GENOMIC DNA]</scope>
    <source>
        <strain evidence="3 4">NIES-4017</strain>
    </source>
</reference>
<feature type="compositionally biased region" description="Low complexity" evidence="1">
    <location>
        <begin position="151"/>
        <end position="160"/>
    </location>
</feature>
<dbReference type="SMART" id="SM00256">
    <property type="entry name" value="FBOX"/>
    <property type="match status" value="1"/>
</dbReference>
<gene>
    <name evidence="3" type="ORF">Agub_g14997</name>
</gene>
<dbReference type="SUPFAM" id="SSF81383">
    <property type="entry name" value="F-box domain"/>
    <property type="match status" value="1"/>
</dbReference>
<name>A0AAD3E2B0_9CHLO</name>
<feature type="non-terminal residue" evidence="3">
    <location>
        <position position="1"/>
    </location>
</feature>
<comment type="caution">
    <text evidence="3">The sequence shown here is derived from an EMBL/GenBank/DDBJ whole genome shotgun (WGS) entry which is preliminary data.</text>
</comment>
<feature type="region of interest" description="Disordered" evidence="1">
    <location>
        <begin position="129"/>
        <end position="160"/>
    </location>
</feature>
<evidence type="ECO:0000313" key="3">
    <source>
        <dbReference type="EMBL" id="GFR52425.1"/>
    </source>
</evidence>
<dbReference type="Proteomes" id="UP001054857">
    <property type="component" value="Unassembled WGS sequence"/>
</dbReference>
<dbReference type="SUPFAM" id="SSF52047">
    <property type="entry name" value="RNI-like"/>
    <property type="match status" value="1"/>
</dbReference>
<feature type="compositionally biased region" description="Pro residues" evidence="1">
    <location>
        <begin position="140"/>
        <end position="150"/>
    </location>
</feature>
<accession>A0AAD3E2B0</accession>
<proteinExistence type="predicted"/>
<organism evidence="3 4">
    <name type="scientific">Astrephomene gubernaculifera</name>
    <dbReference type="NCBI Taxonomy" id="47775"/>
    <lineage>
        <taxon>Eukaryota</taxon>
        <taxon>Viridiplantae</taxon>
        <taxon>Chlorophyta</taxon>
        <taxon>core chlorophytes</taxon>
        <taxon>Chlorophyceae</taxon>
        <taxon>CS clade</taxon>
        <taxon>Chlamydomonadales</taxon>
        <taxon>Astrephomenaceae</taxon>
        <taxon>Astrephomene</taxon>
    </lineage>
</organism>
<dbReference type="InterPro" id="IPR001810">
    <property type="entry name" value="F-box_dom"/>
</dbReference>
<sequence>MKRPRRDNGPPPWGMLPIELVQDVCSFLPSPDLAAASLTCRSWRVAACALVTHLTLPLNHPLLVAGPARGWAECVARMAAEQAAQRQGLAADAAAGGSGCDGGGSGAARYDTSSANPAALAAAPAATAAPSTSTSFARPPQLPPPPPPQPTTQQHQQFPQRPMVPLPRLRTDFPFVRHITLIHNAMLHRLQAHSALSTLRALWPGVGSLSVHDSVTWDLPLDYSALGALTHITSLELLFQGQGGMDEAGQPLYRASMPHLCKLGRLRELCMKWIIGYDVDSFLDFNEVYDLLAALVRHGQLRSLQFGGENINAEGARHLASITTLETLNLVCDARPASPLHLLDLLCMPRLSRLELLHVCPDHAWNAAAGPEEEEVDPLTELKKRTAALAASPLRCLALSLSPGCQALVSRALPLLPHLHSLSVRVTSSEEEEALCAAFKAMQTGPQPVSPQEAAAA</sequence>
<feature type="compositionally biased region" description="Low complexity" evidence="1">
    <location>
        <begin position="129"/>
        <end position="139"/>
    </location>
</feature>
<protein>
    <recommendedName>
        <fullName evidence="2">F-box domain-containing protein</fullName>
    </recommendedName>
</protein>
<evidence type="ECO:0000313" key="4">
    <source>
        <dbReference type="Proteomes" id="UP001054857"/>
    </source>
</evidence>
<evidence type="ECO:0000256" key="1">
    <source>
        <dbReference type="SAM" id="MobiDB-lite"/>
    </source>
</evidence>
<keyword evidence="4" id="KW-1185">Reference proteome</keyword>
<dbReference type="Pfam" id="PF12937">
    <property type="entry name" value="F-box-like"/>
    <property type="match status" value="1"/>
</dbReference>
<dbReference type="AlphaFoldDB" id="A0AAD3E2B0"/>
<feature type="domain" description="F-box" evidence="2">
    <location>
        <begin position="16"/>
        <end position="56"/>
    </location>
</feature>